<dbReference type="EMBL" id="AAUW01000015">
    <property type="protein sequence ID" value="EAV42312.1"/>
    <property type="molecule type" value="Genomic_DNA"/>
</dbReference>
<dbReference type="InterPro" id="IPR036629">
    <property type="entry name" value="YjbJ_sf"/>
</dbReference>
<gene>
    <name evidence="3" type="ORF">SIAM614_22062</name>
</gene>
<protein>
    <submittedName>
        <fullName evidence="3">CsbD-like protein</fullName>
    </submittedName>
</protein>
<dbReference type="eggNOG" id="COG3237">
    <property type="taxonomic scope" value="Bacteria"/>
</dbReference>
<dbReference type="InterPro" id="IPR050423">
    <property type="entry name" value="UPF0337_stress_rsp"/>
</dbReference>
<dbReference type="Pfam" id="PF05532">
    <property type="entry name" value="CsbD"/>
    <property type="match status" value="1"/>
</dbReference>
<dbReference type="PANTHER" id="PTHR34977">
    <property type="entry name" value="UPF0337 PROTEIN YJBJ"/>
    <property type="match status" value="1"/>
</dbReference>
<dbReference type="OrthoDB" id="9796058at2"/>
<comment type="similarity">
    <text evidence="1">Belongs to the UPF0337 (CsbD) family.</text>
</comment>
<comment type="caution">
    <text evidence="3">The sequence shown here is derived from an EMBL/GenBank/DDBJ whole genome shotgun (WGS) entry which is preliminary data.</text>
</comment>
<dbReference type="AlphaFoldDB" id="A0NXW8"/>
<feature type="domain" description="CsbD-like" evidence="2">
    <location>
        <begin position="4"/>
        <end position="56"/>
    </location>
</feature>
<dbReference type="PANTHER" id="PTHR34977:SF1">
    <property type="entry name" value="UPF0337 PROTEIN YJBJ"/>
    <property type="match status" value="1"/>
</dbReference>
<name>A0NXW8_ROSAI</name>
<sequence length="65" mass="7820">MNWDRIEENWKEFKGKAIAQWGKLTDDEVDRVDGRRTELAGLIQQKYGKTREEAEKDIEDWLSRH</sequence>
<evidence type="ECO:0000259" key="2">
    <source>
        <dbReference type="Pfam" id="PF05532"/>
    </source>
</evidence>
<dbReference type="Proteomes" id="UP000004848">
    <property type="component" value="Unassembled WGS sequence"/>
</dbReference>
<dbReference type="PIRSF" id="PIRSF039008">
    <property type="entry name" value="YjbJ"/>
    <property type="match status" value="1"/>
</dbReference>
<dbReference type="InterPro" id="IPR008462">
    <property type="entry name" value="CsbD"/>
</dbReference>
<organism evidence="3 4">
    <name type="scientific">Roseibium aggregatum (strain ATCC 25650 / DSM 13394 / JCM 20685 / NBRC 16684 / NCIMB 2208 / IAM 12614 / B1)</name>
    <name type="common">Stappia aggregata</name>
    <dbReference type="NCBI Taxonomy" id="384765"/>
    <lineage>
        <taxon>Bacteria</taxon>
        <taxon>Pseudomonadati</taxon>
        <taxon>Pseudomonadota</taxon>
        <taxon>Alphaproteobacteria</taxon>
        <taxon>Hyphomicrobiales</taxon>
        <taxon>Stappiaceae</taxon>
        <taxon>Roseibium</taxon>
    </lineage>
</organism>
<evidence type="ECO:0000313" key="3">
    <source>
        <dbReference type="EMBL" id="EAV42312.1"/>
    </source>
</evidence>
<evidence type="ECO:0000313" key="4">
    <source>
        <dbReference type="Proteomes" id="UP000004848"/>
    </source>
</evidence>
<proteinExistence type="inferred from homology"/>
<dbReference type="SUPFAM" id="SSF69047">
    <property type="entry name" value="Hypothetical protein YjbJ"/>
    <property type="match status" value="1"/>
</dbReference>
<reference evidence="3 4" key="1">
    <citation type="submission" date="2006-05" db="EMBL/GenBank/DDBJ databases">
        <authorList>
            <person name="King G."/>
            <person name="Ferriera S."/>
            <person name="Johnson J."/>
            <person name="Kravitz S."/>
            <person name="Beeson K."/>
            <person name="Sutton G."/>
            <person name="Rogers Y.-H."/>
            <person name="Friedman R."/>
            <person name="Frazier M."/>
            <person name="Venter J.C."/>
        </authorList>
    </citation>
    <scope>NUCLEOTIDE SEQUENCE [LARGE SCALE GENOMIC DNA]</scope>
    <source>
        <strain evidence="4">ATCC 25650 / DSM 13394 / JCM 20685 / NBRC 16684 / NCIMB 2208 / IAM 12614 / B1</strain>
    </source>
</reference>
<evidence type="ECO:0000256" key="1">
    <source>
        <dbReference type="ARBA" id="ARBA00009129"/>
    </source>
</evidence>
<dbReference type="Gene3D" id="1.10.1470.10">
    <property type="entry name" value="YjbJ"/>
    <property type="match status" value="1"/>
</dbReference>
<accession>A0NXW8</accession>
<dbReference type="InterPro" id="IPR026042">
    <property type="entry name" value="YjbJ"/>
</dbReference>